<organism evidence="2 3">
    <name type="scientific">Intestinibaculum porci</name>
    <dbReference type="NCBI Taxonomy" id="2487118"/>
    <lineage>
        <taxon>Bacteria</taxon>
        <taxon>Bacillati</taxon>
        <taxon>Bacillota</taxon>
        <taxon>Erysipelotrichia</taxon>
        <taxon>Erysipelotrichales</taxon>
        <taxon>Erysipelotrichaceae</taxon>
        <taxon>Intestinibaculum</taxon>
    </lineage>
</organism>
<keyword evidence="1" id="KW-1133">Transmembrane helix</keyword>
<dbReference type="AlphaFoldDB" id="A0A3G9J934"/>
<name>A0A3G9J934_9FIRM</name>
<evidence type="ECO:0008006" key="4">
    <source>
        <dbReference type="Google" id="ProtNLM"/>
    </source>
</evidence>
<feature type="transmembrane region" description="Helical" evidence="1">
    <location>
        <begin position="53"/>
        <end position="71"/>
    </location>
</feature>
<dbReference type="OrthoDB" id="9790723at2"/>
<dbReference type="EMBL" id="AP019309">
    <property type="protein sequence ID" value="BBH27052.1"/>
    <property type="molecule type" value="Genomic_DNA"/>
</dbReference>
<dbReference type="KEGG" id="ebm:SG0102_19860"/>
<keyword evidence="1" id="KW-0812">Transmembrane</keyword>
<evidence type="ECO:0000256" key="1">
    <source>
        <dbReference type="SAM" id="Phobius"/>
    </source>
</evidence>
<keyword evidence="3" id="KW-1185">Reference proteome</keyword>
<feature type="transmembrane region" description="Helical" evidence="1">
    <location>
        <begin position="184"/>
        <end position="201"/>
    </location>
</feature>
<evidence type="ECO:0000313" key="2">
    <source>
        <dbReference type="EMBL" id="BBH27052.1"/>
    </source>
</evidence>
<proteinExistence type="predicted"/>
<reference evidence="2 3" key="1">
    <citation type="submission" date="2018-11" db="EMBL/GenBank/DDBJ databases">
        <title>Novel Erysipelotrichaceae bacterium isolated from small intestine of a swine.</title>
        <authorList>
            <person name="Kim J.S."/>
            <person name="Choe H."/>
            <person name="Lee Y.R."/>
            <person name="Kim K.M."/>
            <person name="Park D.S."/>
        </authorList>
    </citation>
    <scope>NUCLEOTIDE SEQUENCE [LARGE SCALE GENOMIC DNA]</scope>
    <source>
        <strain evidence="2 3">SG0102</strain>
    </source>
</reference>
<accession>A0A3G9J934</accession>
<dbReference type="InParanoid" id="A0A3G9J934"/>
<feature type="transmembrane region" description="Helical" evidence="1">
    <location>
        <begin position="12"/>
        <end position="33"/>
    </location>
</feature>
<evidence type="ECO:0000313" key="3">
    <source>
        <dbReference type="Proteomes" id="UP000268059"/>
    </source>
</evidence>
<gene>
    <name evidence="2" type="ORF">SG0102_19860</name>
</gene>
<sequence length="218" mass="26015">MKKKAHIDIKYLLCALYLVVYLLGFFVIEHVLKPTHYHILTTPLDYQIPFCEWMIFFYYAWFPYMAFSYLYTFLFDQKNYLKLITFTFSGMTIFLIVSAVYPNMLDLRPAHLPNRNIACILTNFIYFMDTPTNVLPSIHVYNSIGFALALSHSDHLTHKQKIFSDLLCFMICICVFFVKQHGIIDVLLAILMALVFYIIVYRQDLYIFKKDYHNRYKH</sequence>
<feature type="transmembrane region" description="Helical" evidence="1">
    <location>
        <begin position="83"/>
        <end position="101"/>
    </location>
</feature>
<protein>
    <recommendedName>
        <fullName evidence="4">Phosphatidic acid phosphatase type 2/haloperoxidase domain-containing protein</fullName>
    </recommendedName>
</protein>
<dbReference type="Proteomes" id="UP000268059">
    <property type="component" value="Chromosome"/>
</dbReference>
<keyword evidence="1" id="KW-0472">Membrane</keyword>
<dbReference type="RefSeq" id="WP_125119821.1">
    <property type="nucleotide sequence ID" value="NZ_AP019309.1"/>
</dbReference>